<protein>
    <submittedName>
        <fullName evidence="2">Uncharacterized protein</fullName>
    </submittedName>
</protein>
<accession>A0A2K8NT15</accession>
<evidence type="ECO:0000313" key="3">
    <source>
        <dbReference type="Proteomes" id="UP000232063"/>
    </source>
</evidence>
<evidence type="ECO:0000313" key="2">
    <source>
        <dbReference type="EMBL" id="ATZ16985.1"/>
    </source>
</evidence>
<keyword evidence="1" id="KW-0175">Coiled coil</keyword>
<gene>
    <name evidence="2" type="ORF">ELUMI_v1c02600</name>
</gene>
<keyword evidence="3" id="KW-1185">Reference proteome</keyword>
<sequence>MKLATWTLYNAKKMRSVDDKVILEGSFPFLLVRPDPNKPNQHLGLGIEAKYFASIVSDLINREMPSQMLYDVFKNKLGIVETKDLDVLSVKKQSWSDKPINASNIQNLINIFNILVKTESIKFDSEEFSSIEKIKAEQKDPFMEFNIKTMPMQRIVNAINVGLPDFYKKLKDLTQDMPNETRITKVNSFSILQTNLILFFEEATKRMEQLIQEQNKIIDELEKKDKNDKK</sequence>
<organism evidence="2 3">
    <name type="scientific">Williamsoniiplasma luminosum</name>
    <dbReference type="NCBI Taxonomy" id="214888"/>
    <lineage>
        <taxon>Bacteria</taxon>
        <taxon>Bacillati</taxon>
        <taxon>Mycoplasmatota</taxon>
        <taxon>Mollicutes</taxon>
        <taxon>Entomoplasmatales</taxon>
        <taxon>Williamsoniiplasma</taxon>
    </lineage>
</organism>
<dbReference type="KEGG" id="elj:ELUMI_v1c02600"/>
<name>A0A2K8NT15_9MOLU</name>
<reference evidence="2 3" key="1">
    <citation type="submission" date="2017-11" db="EMBL/GenBank/DDBJ databases">
        <title>Genome sequence of Entomoplasma luminosum PIMN-1 (ATCC 49195).</title>
        <authorList>
            <person name="Lo W.-S."/>
            <person name="Gasparich G.E."/>
            <person name="Kuo C.-H."/>
        </authorList>
    </citation>
    <scope>NUCLEOTIDE SEQUENCE [LARGE SCALE GENOMIC DNA]</scope>
    <source>
        <strain evidence="2 3">PIMN-1</strain>
    </source>
</reference>
<feature type="coiled-coil region" evidence="1">
    <location>
        <begin position="200"/>
        <end position="227"/>
    </location>
</feature>
<dbReference type="Proteomes" id="UP000232063">
    <property type="component" value="Chromosome"/>
</dbReference>
<dbReference type="EMBL" id="CP024963">
    <property type="protein sequence ID" value="ATZ16985.1"/>
    <property type="molecule type" value="Genomic_DNA"/>
</dbReference>
<dbReference type="OrthoDB" id="397668at2"/>
<dbReference type="AlphaFoldDB" id="A0A2K8NT15"/>
<evidence type="ECO:0000256" key="1">
    <source>
        <dbReference type="SAM" id="Coils"/>
    </source>
</evidence>
<dbReference type="RefSeq" id="WP_025734495.1">
    <property type="nucleotide sequence ID" value="NZ_CP024963.1"/>
</dbReference>
<proteinExistence type="predicted"/>